<accession>A0ABQ9XGS6</accession>
<reference evidence="1 2" key="1">
    <citation type="journal article" date="2022" name="bioRxiv">
        <title>Genomics of Preaxostyla Flagellates Illuminates Evolutionary Transitions and the Path Towards Mitochondrial Loss.</title>
        <authorList>
            <person name="Novak L.V.F."/>
            <person name="Treitli S.C."/>
            <person name="Pyrih J."/>
            <person name="Halakuc P."/>
            <person name="Pipaliya S.V."/>
            <person name="Vacek V."/>
            <person name="Brzon O."/>
            <person name="Soukal P."/>
            <person name="Eme L."/>
            <person name="Dacks J.B."/>
            <person name="Karnkowska A."/>
            <person name="Elias M."/>
            <person name="Hampl V."/>
        </authorList>
    </citation>
    <scope>NUCLEOTIDE SEQUENCE [LARGE SCALE GENOMIC DNA]</scope>
    <source>
        <strain evidence="1">NAU3</strain>
        <tissue evidence="1">Gut</tissue>
    </source>
</reference>
<proteinExistence type="predicted"/>
<evidence type="ECO:0000313" key="1">
    <source>
        <dbReference type="EMBL" id="KAK2949496.1"/>
    </source>
</evidence>
<protein>
    <submittedName>
        <fullName evidence="1">Uncharacterized protein</fullName>
    </submittedName>
</protein>
<dbReference type="EMBL" id="JARBJD010000155">
    <property type="protein sequence ID" value="KAK2949496.1"/>
    <property type="molecule type" value="Genomic_DNA"/>
</dbReference>
<dbReference type="Proteomes" id="UP001281761">
    <property type="component" value="Unassembled WGS sequence"/>
</dbReference>
<organism evidence="1 2">
    <name type="scientific">Blattamonas nauphoetae</name>
    <dbReference type="NCBI Taxonomy" id="2049346"/>
    <lineage>
        <taxon>Eukaryota</taxon>
        <taxon>Metamonada</taxon>
        <taxon>Preaxostyla</taxon>
        <taxon>Oxymonadida</taxon>
        <taxon>Blattamonas</taxon>
    </lineage>
</organism>
<comment type="caution">
    <text evidence="1">The sequence shown here is derived from an EMBL/GenBank/DDBJ whole genome shotgun (WGS) entry which is preliminary data.</text>
</comment>
<evidence type="ECO:0000313" key="2">
    <source>
        <dbReference type="Proteomes" id="UP001281761"/>
    </source>
</evidence>
<keyword evidence="2" id="KW-1185">Reference proteome</keyword>
<name>A0ABQ9XGS6_9EUKA</name>
<gene>
    <name evidence="1" type="ORF">BLNAU_15584</name>
</gene>
<sequence>MTELIEVSRSDCNVTQSCFTSQHKFNDPSCGTVIDGELEALVEGLLETKLASDFLTMTLEELETEAELARIEVDLWPLTDSLLTPSTPTHPILHTLCLHCQDALRPQPRRANNQTTLARQTSSVGSRHNIPSLSTQVHSALLPSKLTLAQLGDIIGQSCLTSFHTPSSLPQHQLFVLHPTQCTDNHSIKEQKQRKI</sequence>